<evidence type="ECO:0000313" key="3">
    <source>
        <dbReference type="Proteomes" id="UP000646426"/>
    </source>
</evidence>
<feature type="region of interest" description="Disordered" evidence="1">
    <location>
        <begin position="44"/>
        <end position="75"/>
    </location>
</feature>
<gene>
    <name evidence="2" type="ORF">GCM10007067_14750</name>
</gene>
<accession>A0A918SZI4</accession>
<evidence type="ECO:0000313" key="2">
    <source>
        <dbReference type="EMBL" id="GHA78546.1"/>
    </source>
</evidence>
<protein>
    <submittedName>
        <fullName evidence="2">Uncharacterized protein</fullName>
    </submittedName>
</protein>
<comment type="caution">
    <text evidence="2">The sequence shown here is derived from an EMBL/GenBank/DDBJ whole genome shotgun (WGS) entry which is preliminary data.</text>
</comment>
<evidence type="ECO:0000256" key="1">
    <source>
        <dbReference type="SAM" id="MobiDB-lite"/>
    </source>
</evidence>
<keyword evidence="3" id="KW-1185">Reference proteome</keyword>
<dbReference type="Proteomes" id="UP000646426">
    <property type="component" value="Unassembled WGS sequence"/>
</dbReference>
<dbReference type="EMBL" id="BMYD01000002">
    <property type="protein sequence ID" value="GHA78546.1"/>
    <property type="molecule type" value="Genomic_DNA"/>
</dbReference>
<reference evidence="2" key="1">
    <citation type="journal article" date="2014" name="Int. J. Syst. Evol. Microbiol.">
        <title>Complete genome sequence of Corynebacterium casei LMG S-19264T (=DSM 44701T), isolated from a smear-ripened cheese.</title>
        <authorList>
            <consortium name="US DOE Joint Genome Institute (JGI-PGF)"/>
            <person name="Walter F."/>
            <person name="Albersmeier A."/>
            <person name="Kalinowski J."/>
            <person name="Ruckert C."/>
        </authorList>
    </citation>
    <scope>NUCLEOTIDE SEQUENCE</scope>
    <source>
        <strain evidence="2">KCTC 23077</strain>
    </source>
</reference>
<organism evidence="2 3">
    <name type="scientific">Cognatilysobacter bugurensis</name>
    <dbReference type="NCBI Taxonomy" id="543356"/>
    <lineage>
        <taxon>Bacteria</taxon>
        <taxon>Pseudomonadati</taxon>
        <taxon>Pseudomonadota</taxon>
        <taxon>Gammaproteobacteria</taxon>
        <taxon>Lysobacterales</taxon>
        <taxon>Lysobacteraceae</taxon>
        <taxon>Cognatilysobacter</taxon>
    </lineage>
</organism>
<dbReference type="AlphaFoldDB" id="A0A918SZI4"/>
<reference evidence="2" key="2">
    <citation type="submission" date="2020-09" db="EMBL/GenBank/DDBJ databases">
        <authorList>
            <person name="Sun Q."/>
            <person name="Kim S."/>
        </authorList>
    </citation>
    <scope>NUCLEOTIDE SEQUENCE</scope>
    <source>
        <strain evidence="2">KCTC 23077</strain>
    </source>
</reference>
<name>A0A918SZI4_9GAMM</name>
<proteinExistence type="predicted"/>
<sequence>MKRDAEAGCAGADGSVVGGAALAGAHSSATASAAQIGRSMGIPWKDKDIETRGQLPHRSGPRMRLPTLPEALRLV</sequence>